<protein>
    <submittedName>
        <fullName evidence="4">Krueppel-like protein 1</fullName>
    </submittedName>
</protein>
<dbReference type="AlphaFoldDB" id="A0AAE1I604"/>
<dbReference type="EMBL" id="JAHWGI010001444">
    <property type="protein sequence ID" value="KAK3933373.1"/>
    <property type="molecule type" value="Genomic_DNA"/>
</dbReference>
<dbReference type="Proteomes" id="UP001219518">
    <property type="component" value="Unassembled WGS sequence"/>
</dbReference>
<sequence length="1098" mass="126163">MASHKKAHLQHSDSPDDSSDGSLSSDFETPKKGEAFAVGSQKNNSCVKSKVKSKVSKSVTSSTSGAISDKSKITCKFCNGTFSSFPSVSRHRKICQLNPEGNSKGHKCDVCGRQFSRRYVFQAHIKGCKPDAHCKGIKKTKCPIPGCGRDFLFKSSIHEHLIKVHKRSDVKEVITQSFKSFEEFVKWKTDVEDRTFTYYSQQYGKRNGRLYFYCQKDGENRCHDKEPRKTNRKNSKGSVKKNQMCLSMMAVVCGSEGDINVRFYASHSHKCLARDLKFQPLSADTNEFIRRQLAWNVPPRKIVENLRDDSYKRENRWQKRALKRDNIVKVKTIAERRRKSKSKQRYADEDSTSVYMKVRALMEESFNPVLIFKPQGEKLVFGPAGAENLPDERFLFGIQTQEQMEMMKKHSKVILAIDETHGTNHYGFQLLNLVVKDEFNLGYPVGHCISSCSDEPTLQYFFKAIKERCPDMSINCCITDGDPALINSLEAGFHEDIWHILCIWHIHRNVQCNLREHVKDSKLVDEMYQVLCLVIDARTEEDFNKLVKAFLLEFGHVSPAYKKYFETKFLPKSQKWAMCFRQAFHGGVETTMLVESFHNILKSVYLRRVPNRRLDDLIDLLLQIEEDYFVRHDNAMQLETLWPHDVRKIRERHERGNKILDEDIEKVSNQCYVVSSQEKNSQVEKYKVVRCVEKCDESGCLYNCPSCLICSHMYQCTCPDTSPLCKHIHKVHLMYFTSSEASPNALLEQQEPEFFVGEDIVESCLENTESVVQNTNFSVKKKLEKIKGIMKDVEDQLENSPVKKFMLARIQNVLSDLHCQCKALTDNKIREKQVPDMEKQVNIFPNEKLQVQVKPFKRVKKTKKKGLQRPNRKSAEEIKKFLFQDSNSSDDNEDEVDDVNPMVLDDDNNQDVDVGSGLDDNENYYYIDNELTIAQNPPKQLSDEDTINKFFKVLADQEDSLYSCMCNISVNQQLCKESPQNIQTILVPSKLAIGWIVAAVCTSSQELWYFNPLAKPNSTLAPAEMKFLSSLASCVRSIFTKIGTLKIQRHFDNRDDPVDSAVLVCWFGYNISINGKGPVPHLLDVISCRNEINDAICM</sequence>
<evidence type="ECO:0000256" key="2">
    <source>
        <dbReference type="SAM" id="MobiDB-lite"/>
    </source>
</evidence>
<evidence type="ECO:0000259" key="3">
    <source>
        <dbReference type="PROSITE" id="PS50157"/>
    </source>
</evidence>
<proteinExistence type="predicted"/>
<gene>
    <name evidence="4" type="ORF">KUF71_017961</name>
</gene>
<dbReference type="GO" id="GO:0008270">
    <property type="term" value="F:zinc ion binding"/>
    <property type="evidence" value="ECO:0007669"/>
    <property type="project" value="UniProtKB-KW"/>
</dbReference>
<dbReference type="InterPro" id="IPR052797">
    <property type="entry name" value="RegFact_GeneExpr_CellDeath"/>
</dbReference>
<evidence type="ECO:0000256" key="1">
    <source>
        <dbReference type="PROSITE-ProRule" id="PRU00042"/>
    </source>
</evidence>
<evidence type="ECO:0000313" key="5">
    <source>
        <dbReference type="Proteomes" id="UP001219518"/>
    </source>
</evidence>
<keyword evidence="5" id="KW-1185">Reference proteome</keyword>
<evidence type="ECO:0000313" key="4">
    <source>
        <dbReference type="EMBL" id="KAK3933373.1"/>
    </source>
</evidence>
<keyword evidence="1" id="KW-0479">Metal-binding</keyword>
<dbReference type="Gene3D" id="3.30.160.60">
    <property type="entry name" value="Classic Zinc Finger"/>
    <property type="match status" value="1"/>
</dbReference>
<name>A0AAE1I604_9NEOP</name>
<dbReference type="InterPro" id="IPR048324">
    <property type="entry name" value="ZSWIM1-3_RNaseH-like"/>
</dbReference>
<dbReference type="Pfam" id="PF21056">
    <property type="entry name" value="ZSWIM1-3_RNaseH-like"/>
    <property type="match status" value="1"/>
</dbReference>
<keyword evidence="1" id="KW-0862">Zinc</keyword>
<dbReference type="PROSITE" id="PS00028">
    <property type="entry name" value="ZINC_FINGER_C2H2_1"/>
    <property type="match status" value="1"/>
</dbReference>
<organism evidence="4 5">
    <name type="scientific">Frankliniella fusca</name>
    <dbReference type="NCBI Taxonomy" id="407009"/>
    <lineage>
        <taxon>Eukaryota</taxon>
        <taxon>Metazoa</taxon>
        <taxon>Ecdysozoa</taxon>
        <taxon>Arthropoda</taxon>
        <taxon>Hexapoda</taxon>
        <taxon>Insecta</taxon>
        <taxon>Pterygota</taxon>
        <taxon>Neoptera</taxon>
        <taxon>Paraneoptera</taxon>
        <taxon>Thysanoptera</taxon>
        <taxon>Terebrantia</taxon>
        <taxon>Thripoidea</taxon>
        <taxon>Thripidae</taxon>
        <taxon>Frankliniella</taxon>
    </lineage>
</organism>
<feature type="region of interest" description="Disordered" evidence="2">
    <location>
        <begin position="1"/>
        <end position="28"/>
    </location>
</feature>
<reference evidence="4" key="2">
    <citation type="journal article" date="2023" name="BMC Genomics">
        <title>Pest status, molecular evolution, and epigenetic factors derived from the genome assembly of Frankliniella fusca, a thysanopteran phytovirus vector.</title>
        <authorList>
            <person name="Catto M.A."/>
            <person name="Labadie P.E."/>
            <person name="Jacobson A.L."/>
            <person name="Kennedy G.G."/>
            <person name="Srinivasan R."/>
            <person name="Hunt B.G."/>
        </authorList>
    </citation>
    <scope>NUCLEOTIDE SEQUENCE</scope>
    <source>
        <strain evidence="4">PL_HMW_Pooled</strain>
    </source>
</reference>
<keyword evidence="1" id="KW-0863">Zinc-finger</keyword>
<dbReference type="SMART" id="SM00355">
    <property type="entry name" value="ZnF_C2H2"/>
    <property type="match status" value="3"/>
</dbReference>
<comment type="caution">
    <text evidence="4">The sequence shown here is derived from an EMBL/GenBank/DDBJ whole genome shotgun (WGS) entry which is preliminary data.</text>
</comment>
<accession>A0AAE1I604</accession>
<dbReference type="PANTHER" id="PTHR33936">
    <property type="entry name" value="PROTEIN CBG17840"/>
    <property type="match status" value="1"/>
</dbReference>
<dbReference type="PROSITE" id="PS50157">
    <property type="entry name" value="ZINC_FINGER_C2H2_2"/>
    <property type="match status" value="2"/>
</dbReference>
<feature type="domain" description="C2H2-type" evidence="3">
    <location>
        <begin position="140"/>
        <end position="170"/>
    </location>
</feature>
<dbReference type="PANTHER" id="PTHR33936:SF25">
    <property type="entry name" value="C2H2-TYPE DOMAIN-CONTAINING PROTEIN"/>
    <property type="match status" value="1"/>
</dbReference>
<dbReference type="InterPro" id="IPR013087">
    <property type="entry name" value="Znf_C2H2_type"/>
</dbReference>
<reference evidence="4" key="1">
    <citation type="submission" date="2021-07" db="EMBL/GenBank/DDBJ databases">
        <authorList>
            <person name="Catto M.A."/>
            <person name="Jacobson A."/>
            <person name="Kennedy G."/>
            <person name="Labadie P."/>
            <person name="Hunt B.G."/>
            <person name="Srinivasan R."/>
        </authorList>
    </citation>
    <scope>NUCLEOTIDE SEQUENCE</scope>
    <source>
        <strain evidence="4">PL_HMW_Pooled</strain>
        <tissue evidence="4">Head</tissue>
    </source>
</reference>
<feature type="domain" description="C2H2-type" evidence="3">
    <location>
        <begin position="106"/>
        <end position="133"/>
    </location>
</feature>